<evidence type="ECO:0000313" key="3">
    <source>
        <dbReference type="Proteomes" id="UP000721844"/>
    </source>
</evidence>
<gene>
    <name evidence="2" type="ORF">ACELLULO517_27845</name>
</gene>
<keyword evidence="3" id="KW-1185">Reference proteome</keyword>
<dbReference type="Pfam" id="PF13610">
    <property type="entry name" value="DDE_Tnp_IS240"/>
    <property type="match status" value="1"/>
</dbReference>
<sequence length="83" mass="9532">MAKRLGRHGEWMRLIKVRGEWVYLYRAVYREGRTVDFRLSSRRNVAAAKAFSARRSKGKARRRTITLDGYAASHPAVCLANHG</sequence>
<evidence type="ECO:0000313" key="2">
    <source>
        <dbReference type="EMBL" id="MCB8884067.1"/>
    </source>
</evidence>
<comment type="caution">
    <text evidence="2">The sequence shown here is derived from an EMBL/GenBank/DDBJ whole genome shotgun (WGS) entry which is preliminary data.</text>
</comment>
<proteinExistence type="predicted"/>
<dbReference type="Proteomes" id="UP000721844">
    <property type="component" value="Unassembled WGS sequence"/>
</dbReference>
<dbReference type="EMBL" id="JAESVA010000024">
    <property type="protein sequence ID" value="MCB8884067.1"/>
    <property type="molecule type" value="Genomic_DNA"/>
</dbReference>
<organism evidence="2 3">
    <name type="scientific">Acidisoma cellulosilyticum</name>
    <dbReference type="NCBI Taxonomy" id="2802395"/>
    <lineage>
        <taxon>Bacteria</taxon>
        <taxon>Pseudomonadati</taxon>
        <taxon>Pseudomonadota</taxon>
        <taxon>Alphaproteobacteria</taxon>
        <taxon>Acetobacterales</taxon>
        <taxon>Acidocellaceae</taxon>
        <taxon>Acidisoma</taxon>
    </lineage>
</organism>
<name>A0A963Z8Z6_9PROT</name>
<protein>
    <submittedName>
        <fullName evidence="2">DDE-type integrase/transposase/recombinase</fullName>
    </submittedName>
</protein>
<accession>A0A963Z8Z6</accession>
<feature type="domain" description="DDE" evidence="1">
    <location>
        <begin position="15"/>
        <end position="77"/>
    </location>
</feature>
<evidence type="ECO:0000259" key="1">
    <source>
        <dbReference type="Pfam" id="PF13610"/>
    </source>
</evidence>
<dbReference type="InterPro" id="IPR032874">
    <property type="entry name" value="DDE_dom"/>
</dbReference>
<reference evidence="2 3" key="1">
    <citation type="journal article" date="2021" name="Microorganisms">
        <title>Acidisoma silvae sp. nov. and Acidisomacellulosilytica sp. nov., Two Acidophilic Bacteria Isolated from Decaying Wood, Hydrolyzing Cellulose and Producing Poly-3-hydroxybutyrate.</title>
        <authorList>
            <person name="Mieszkin S."/>
            <person name="Pouder E."/>
            <person name="Uroz S."/>
            <person name="Simon-Colin C."/>
            <person name="Alain K."/>
        </authorList>
    </citation>
    <scope>NUCLEOTIDE SEQUENCE [LARGE SCALE GENOMIC DNA]</scope>
    <source>
        <strain evidence="2 3">HW T5.17</strain>
    </source>
</reference>
<dbReference type="AlphaFoldDB" id="A0A963Z8Z6"/>